<dbReference type="InterPro" id="IPR015422">
    <property type="entry name" value="PyrdxlP-dep_Trfase_small"/>
</dbReference>
<dbReference type="EMBL" id="CP129970">
    <property type="protein sequence ID" value="WKK85153.1"/>
    <property type="molecule type" value="Genomic_DNA"/>
</dbReference>
<organism evidence="4 5">
    <name type="scientific">Marivirga arenosa</name>
    <dbReference type="NCBI Taxonomy" id="3059076"/>
    <lineage>
        <taxon>Bacteria</taxon>
        <taxon>Pseudomonadati</taxon>
        <taxon>Bacteroidota</taxon>
        <taxon>Cytophagia</taxon>
        <taxon>Cytophagales</taxon>
        <taxon>Marivirgaceae</taxon>
        <taxon>Marivirga</taxon>
    </lineage>
</organism>
<proteinExistence type="predicted"/>
<evidence type="ECO:0000256" key="2">
    <source>
        <dbReference type="ARBA" id="ARBA00022898"/>
    </source>
</evidence>
<name>A0AA49GGE9_9BACT</name>
<dbReference type="Proteomes" id="UP001244443">
    <property type="component" value="Chromosome"/>
</dbReference>
<dbReference type="Gene3D" id="3.40.640.10">
    <property type="entry name" value="Type I PLP-dependent aspartate aminotransferase-like (Major domain)"/>
    <property type="match status" value="1"/>
</dbReference>
<dbReference type="PANTHER" id="PTHR21152">
    <property type="entry name" value="AMINOTRANSFERASE CLASS V"/>
    <property type="match status" value="1"/>
</dbReference>
<dbReference type="PANTHER" id="PTHR21152:SF40">
    <property type="entry name" value="ALANINE--GLYOXYLATE AMINOTRANSFERASE"/>
    <property type="match status" value="1"/>
</dbReference>
<keyword evidence="2" id="KW-0663">Pyridoxal phosphate</keyword>
<evidence type="ECO:0000259" key="3">
    <source>
        <dbReference type="Pfam" id="PF00266"/>
    </source>
</evidence>
<dbReference type="Gene3D" id="3.90.1150.10">
    <property type="entry name" value="Aspartate Aminotransferase, domain 1"/>
    <property type="match status" value="1"/>
</dbReference>
<dbReference type="RefSeq" id="WP_302101508.1">
    <property type="nucleotide sequence ID" value="NZ_CP129970.2"/>
</dbReference>
<evidence type="ECO:0000313" key="4">
    <source>
        <dbReference type="EMBL" id="WKK85153.1"/>
    </source>
</evidence>
<accession>A0AA49GGE9</accession>
<dbReference type="GO" id="GO:0008453">
    <property type="term" value="F:alanine-glyoxylate transaminase activity"/>
    <property type="evidence" value="ECO:0007669"/>
    <property type="project" value="TreeGrafter"/>
</dbReference>
<dbReference type="InterPro" id="IPR015424">
    <property type="entry name" value="PyrdxlP-dep_Trfase"/>
</dbReference>
<keyword evidence="5" id="KW-1185">Reference proteome</keyword>
<feature type="domain" description="Aminotransferase class V" evidence="3">
    <location>
        <begin position="9"/>
        <end position="315"/>
    </location>
</feature>
<dbReference type="Pfam" id="PF00266">
    <property type="entry name" value="Aminotran_5"/>
    <property type="match status" value="1"/>
</dbReference>
<dbReference type="InterPro" id="IPR000192">
    <property type="entry name" value="Aminotrans_V_dom"/>
</dbReference>
<dbReference type="InterPro" id="IPR015421">
    <property type="entry name" value="PyrdxlP-dep_Trfase_major"/>
</dbReference>
<comment type="cofactor">
    <cofactor evidence="1">
        <name>pyridoxal 5'-phosphate</name>
        <dbReference type="ChEBI" id="CHEBI:597326"/>
    </cofactor>
</comment>
<reference evidence="4" key="1">
    <citation type="submission" date="2023-08" db="EMBL/GenBank/DDBJ databases">
        <title>Comparative genomics and taxonomic characterization of three novel marine species of genus Marivirga.</title>
        <authorList>
            <person name="Muhammad N."/>
            <person name="Kim S.-G."/>
        </authorList>
    </citation>
    <scope>NUCLEOTIDE SEQUENCE [LARGE SCALE GENOMIC DNA]</scope>
    <source>
        <strain evidence="4">ABR2-2</strain>
    </source>
</reference>
<keyword evidence="4" id="KW-0808">Transferase</keyword>
<dbReference type="SUPFAM" id="SSF53383">
    <property type="entry name" value="PLP-dependent transferases"/>
    <property type="match status" value="1"/>
</dbReference>
<protein>
    <submittedName>
        <fullName evidence="4">Aminotransferase class V-fold PLP-dependent enzyme</fullName>
    </submittedName>
</protein>
<evidence type="ECO:0000313" key="5">
    <source>
        <dbReference type="Proteomes" id="UP001244443"/>
    </source>
</evidence>
<dbReference type="GO" id="GO:0004760">
    <property type="term" value="F:L-serine-pyruvate transaminase activity"/>
    <property type="evidence" value="ECO:0007669"/>
    <property type="project" value="TreeGrafter"/>
</dbReference>
<evidence type="ECO:0000256" key="1">
    <source>
        <dbReference type="ARBA" id="ARBA00001933"/>
    </source>
</evidence>
<keyword evidence="4" id="KW-0032">Aminotransferase</keyword>
<sequence>MNYNFYPGPSKVYPQIATYFQEAMDLGILEKNHRSDSFHELFASTKTLLKSKLNIPLDYEIVMVSSATECWEIIAQSFVKNASMHHYNGAFGEKWFNYTSKIHPSSEGQEFNISEVPEFKNPTHSPELIALTHNETSNGYAIPESYQKYIRNLFPDSLIAYDATSSMAGYDLNWDLGDIWYASVQKCFGLPSGMAIMVVSPKAIGVAKEIGDNKFYNSFNFVLKNARKNETHYTPNISNIFLLNRLMQNVENIRAIYKNLIERKEVFFNQLNDIDYLTPIITNPEFQSDTVFCLSTDESKLKSIKQVADKKGFILGNGYGELKDTTLRIANFPAIPNQHYIELINFFQQV</sequence>
<dbReference type="GO" id="GO:0019265">
    <property type="term" value="P:glycine biosynthetic process, by transamination of glyoxylate"/>
    <property type="evidence" value="ECO:0007669"/>
    <property type="project" value="TreeGrafter"/>
</dbReference>
<gene>
    <name evidence="4" type="ORF">QYS48_24655</name>
</gene>
<dbReference type="AlphaFoldDB" id="A0AA49GGE9"/>